<feature type="transmembrane region" description="Helical" evidence="5">
    <location>
        <begin position="243"/>
        <end position="266"/>
    </location>
</feature>
<dbReference type="Proteomes" id="UP000318571">
    <property type="component" value="Chromosome 10"/>
</dbReference>
<feature type="domain" description="G-protein coupled receptors family 2 profile 2" evidence="7">
    <location>
        <begin position="176"/>
        <end position="458"/>
    </location>
</feature>
<feature type="transmembrane region" description="Helical" evidence="5">
    <location>
        <begin position="323"/>
        <end position="342"/>
    </location>
</feature>
<dbReference type="GO" id="GO:0016020">
    <property type="term" value="C:membrane"/>
    <property type="evidence" value="ECO:0007669"/>
    <property type="project" value="UniProtKB-SubCell"/>
</dbReference>
<keyword evidence="3 5" id="KW-1133">Transmembrane helix</keyword>
<evidence type="ECO:0000256" key="3">
    <source>
        <dbReference type="ARBA" id="ARBA00022989"/>
    </source>
</evidence>
<dbReference type="PROSITE" id="PS50261">
    <property type="entry name" value="G_PROTEIN_RECEP_F2_4"/>
    <property type="match status" value="1"/>
</dbReference>
<evidence type="ECO:0000256" key="6">
    <source>
        <dbReference type="SAM" id="SignalP"/>
    </source>
</evidence>
<dbReference type="OMA" id="RESCAND"/>
<dbReference type="Gene3D" id="1.20.1070.10">
    <property type="entry name" value="Rhodopsin 7-helix transmembrane proteins"/>
    <property type="match status" value="1"/>
</dbReference>
<keyword evidence="2 5" id="KW-0812">Transmembrane</keyword>
<dbReference type="InterPro" id="IPR017981">
    <property type="entry name" value="GPCR_2-like_7TM"/>
</dbReference>
<feature type="transmembrane region" description="Helical" evidence="5">
    <location>
        <begin position="434"/>
        <end position="454"/>
    </location>
</feature>
<evidence type="ECO:0000313" key="8">
    <source>
        <dbReference type="EMBL" id="TRY63928.1"/>
    </source>
</evidence>
<accession>A0A553NEU6</accession>
<reference evidence="8 9" key="1">
    <citation type="journal article" date="2018" name="Nat. Ecol. Evol.">
        <title>Genomic signatures of mitonuclear coevolution across populations of Tigriopus californicus.</title>
        <authorList>
            <person name="Barreto F.S."/>
            <person name="Watson E.T."/>
            <person name="Lima T.G."/>
            <person name="Willett C.S."/>
            <person name="Edmands S."/>
            <person name="Li W."/>
            <person name="Burton R.S."/>
        </authorList>
    </citation>
    <scope>NUCLEOTIDE SEQUENCE [LARGE SCALE GENOMIC DNA]</scope>
    <source>
        <strain evidence="8 9">San Diego</strain>
    </source>
</reference>
<dbReference type="InterPro" id="IPR052808">
    <property type="entry name" value="GPCR_Mth-like"/>
</dbReference>
<feature type="chain" id="PRO_5021788569" description="G-protein coupled receptors family 2 profile 2 domain-containing protein" evidence="6">
    <location>
        <begin position="25"/>
        <end position="490"/>
    </location>
</feature>
<evidence type="ECO:0000256" key="1">
    <source>
        <dbReference type="ARBA" id="ARBA00004141"/>
    </source>
</evidence>
<keyword evidence="9" id="KW-1185">Reference proteome</keyword>
<evidence type="ECO:0000256" key="2">
    <source>
        <dbReference type="ARBA" id="ARBA00022692"/>
    </source>
</evidence>
<keyword evidence="6" id="KW-0732">Signal</keyword>
<proteinExistence type="predicted"/>
<evidence type="ECO:0000256" key="5">
    <source>
        <dbReference type="SAM" id="Phobius"/>
    </source>
</evidence>
<dbReference type="PANTHER" id="PTHR46953:SF1">
    <property type="entry name" value="G-PROTEIN COUPLED RECEPTOR MTH-LIKE 1-RELATED"/>
    <property type="match status" value="1"/>
</dbReference>
<dbReference type="PANTHER" id="PTHR46953">
    <property type="entry name" value="G-PROTEIN COUPLED RECEPTOR MTH-LIKE 1-RELATED"/>
    <property type="match status" value="1"/>
</dbReference>
<dbReference type="EMBL" id="VCGU01000458">
    <property type="protein sequence ID" value="TRY63928.1"/>
    <property type="molecule type" value="Genomic_DNA"/>
</dbReference>
<dbReference type="InterPro" id="IPR000832">
    <property type="entry name" value="GPCR_2_secretin-like"/>
</dbReference>
<evidence type="ECO:0000313" key="9">
    <source>
        <dbReference type="Proteomes" id="UP000318571"/>
    </source>
</evidence>
<dbReference type="Pfam" id="PF00002">
    <property type="entry name" value="7tm_2"/>
    <property type="match status" value="1"/>
</dbReference>
<dbReference type="GO" id="GO:0007166">
    <property type="term" value="P:cell surface receptor signaling pathway"/>
    <property type="evidence" value="ECO:0007669"/>
    <property type="project" value="InterPro"/>
</dbReference>
<protein>
    <recommendedName>
        <fullName evidence="7">G-protein coupled receptors family 2 profile 2 domain-containing protein</fullName>
    </recommendedName>
</protein>
<comment type="subcellular location">
    <subcellularLocation>
        <location evidence="1">Membrane</location>
        <topology evidence="1">Multi-pass membrane protein</topology>
    </subcellularLocation>
</comment>
<sequence>MPINVEMWIIQISLALLFPRVTLAGNNQSEMIVYKCCDVSKIFSQELQQCVPGAFSPSLLSIYYGYDALDPFQPTELTPIRYISKPIHDTDCHPSGPKILMPDIHPEDAFRLLANGTLFMPSYDTTLFGADNEYCLEEVHSNLSHASFLCVIICPHSHMRRAKSSMEEFQFQCQAKFKVYPVLIGVSIISLIVTVLVYSLAADLNNVPGKNVKNLAVALILSLTILLIEQLTQGLPTLLCKSIGYLMYLCFMSAFSWMTLLSYDVITTFRKLRPNRSRLYENESRYFKYQLIGWGGSVLLTLLALAMDLAPLPKQYTWMKPKIGLVSCWFAGDLAIVLYFYGPIGTMLLANVTLFVRVATAFSSLVQETVVLRKYSSATTKSTLRKHVSNSSHDQQVHLLRVRLILGLKLFCVMGLSWTFEIISWILSTSTPCWMWYVPDAINLLQGLWIFLIFGAKPKRLAEIFHKIFKTSCPIMQVPPSLVPVPVHPE</sequence>
<dbReference type="GO" id="GO:0004930">
    <property type="term" value="F:G protein-coupled receptor activity"/>
    <property type="evidence" value="ECO:0007669"/>
    <property type="project" value="InterPro"/>
</dbReference>
<dbReference type="CDD" id="cd15039">
    <property type="entry name" value="7tmB3_Methuselah-like"/>
    <property type="match status" value="1"/>
</dbReference>
<evidence type="ECO:0000256" key="4">
    <source>
        <dbReference type="ARBA" id="ARBA00023136"/>
    </source>
</evidence>
<name>A0A553NEU6_TIGCA</name>
<feature type="transmembrane region" description="Helical" evidence="5">
    <location>
        <begin position="212"/>
        <end position="231"/>
    </location>
</feature>
<comment type="caution">
    <text evidence="8">The sequence shown here is derived from an EMBL/GenBank/DDBJ whole genome shotgun (WGS) entry which is preliminary data.</text>
</comment>
<gene>
    <name evidence="8" type="ORF">TCAL_14297</name>
</gene>
<organism evidence="8 9">
    <name type="scientific">Tigriopus californicus</name>
    <name type="common">Marine copepod</name>
    <dbReference type="NCBI Taxonomy" id="6832"/>
    <lineage>
        <taxon>Eukaryota</taxon>
        <taxon>Metazoa</taxon>
        <taxon>Ecdysozoa</taxon>
        <taxon>Arthropoda</taxon>
        <taxon>Crustacea</taxon>
        <taxon>Multicrustacea</taxon>
        <taxon>Hexanauplia</taxon>
        <taxon>Copepoda</taxon>
        <taxon>Harpacticoida</taxon>
        <taxon>Harpacticidae</taxon>
        <taxon>Tigriopus</taxon>
    </lineage>
</organism>
<keyword evidence="4 5" id="KW-0472">Membrane</keyword>
<evidence type="ECO:0000259" key="7">
    <source>
        <dbReference type="PROSITE" id="PS50261"/>
    </source>
</evidence>
<feature type="transmembrane region" description="Helical" evidence="5">
    <location>
        <begin position="179"/>
        <end position="200"/>
    </location>
</feature>
<feature type="transmembrane region" description="Helical" evidence="5">
    <location>
        <begin position="406"/>
        <end position="428"/>
    </location>
</feature>
<dbReference type="AlphaFoldDB" id="A0A553NEU6"/>
<feature type="signal peptide" evidence="6">
    <location>
        <begin position="1"/>
        <end position="24"/>
    </location>
</feature>
<feature type="transmembrane region" description="Helical" evidence="5">
    <location>
        <begin position="286"/>
        <end position="311"/>
    </location>
</feature>